<dbReference type="EMBL" id="ABSV01001785">
    <property type="protein sequence ID" value="EDZ70230.1"/>
    <property type="molecule type" value="Genomic_DNA"/>
</dbReference>
<comment type="caution">
    <text evidence="1">The sequence shown here is derived from an EMBL/GenBank/DDBJ whole genome shotgun (WGS) entry which is preliminary data.</text>
</comment>
<feature type="non-terminal residue" evidence="1">
    <location>
        <position position="1"/>
    </location>
</feature>
<evidence type="ECO:0000313" key="1">
    <source>
        <dbReference type="EMBL" id="EDZ70230.1"/>
    </source>
</evidence>
<proteinExistence type="predicted"/>
<organism evidence="1 2">
    <name type="scientific">Saccharomyces cerevisiae (strain AWRI1631)</name>
    <name type="common">Baker's yeast</name>
    <dbReference type="NCBI Taxonomy" id="545124"/>
    <lineage>
        <taxon>Eukaryota</taxon>
        <taxon>Fungi</taxon>
        <taxon>Dikarya</taxon>
        <taxon>Ascomycota</taxon>
        <taxon>Saccharomycotina</taxon>
        <taxon>Saccharomycetes</taxon>
        <taxon>Saccharomycetales</taxon>
        <taxon>Saccharomycetaceae</taxon>
        <taxon>Saccharomyces</taxon>
    </lineage>
</organism>
<evidence type="ECO:0000313" key="2">
    <source>
        <dbReference type="Proteomes" id="UP000008988"/>
    </source>
</evidence>
<reference evidence="1 2" key="1">
    <citation type="journal article" date="2008" name="FEMS Yeast Res.">
        <title>Comparative genome analysis of a Saccharomyces cerevisiae wine strain.</title>
        <authorList>
            <person name="Borneman A.R."/>
            <person name="Forgan A.H."/>
            <person name="Pretorius I.S."/>
            <person name="Chambers P.J."/>
        </authorList>
    </citation>
    <scope>NUCLEOTIDE SEQUENCE [LARGE SCALE GENOMIC DNA]</scope>
    <source>
        <strain evidence="1 2">AWRI1631</strain>
    </source>
</reference>
<gene>
    <name evidence="1" type="ORF">AWRI1631_131240</name>
</gene>
<dbReference type="Proteomes" id="UP000008988">
    <property type="component" value="Unassembled WGS sequence"/>
</dbReference>
<name>B5VPB3_YEAS6</name>
<dbReference type="AlphaFoldDB" id="B5VPB3"/>
<protein>
    <submittedName>
        <fullName evidence="1">Uncharacterized protein</fullName>
    </submittedName>
</protein>
<sequence length="43" mass="5485">DKWWVVIQENPRSPRFQRHQPEKPISHLQKYWVTRRTRMHFAN</sequence>
<accession>B5VPB3</accession>